<sequence length="202" mass="22913">MWKICLERGCTFKKRVTGLLFRTVSKNSSSHKVIGRLPYKALFGADPKAGFSPLNLPRDLLDNLENEDNLRMLEQHIENENLQEKSQCDEIEELHGIGESVGDHNDVEHVVHLIAEYQEEIKTLVITNENTEEIFSQEEVTLCITCPKDGGKCILCQNTAIIEENRHDTSRCQKRAAEKMLENTTKKLLPINIGSCVLLPIN</sequence>
<accession>A0A9P0D9P2</accession>
<dbReference type="Proteomes" id="UP001153636">
    <property type="component" value="Chromosome 8"/>
</dbReference>
<keyword evidence="2" id="KW-1185">Reference proteome</keyword>
<name>A0A9P0D9P2_9CUCU</name>
<protein>
    <submittedName>
        <fullName evidence="1">Uncharacterized protein</fullName>
    </submittedName>
</protein>
<proteinExistence type="predicted"/>
<dbReference type="EMBL" id="OV651820">
    <property type="protein sequence ID" value="CAH1114519.1"/>
    <property type="molecule type" value="Genomic_DNA"/>
</dbReference>
<gene>
    <name evidence="1" type="ORF">PSYICH_LOCUS14128</name>
</gene>
<evidence type="ECO:0000313" key="1">
    <source>
        <dbReference type="EMBL" id="CAH1114519.1"/>
    </source>
</evidence>
<organism evidence="1 2">
    <name type="scientific">Psylliodes chrysocephalus</name>
    <dbReference type="NCBI Taxonomy" id="3402493"/>
    <lineage>
        <taxon>Eukaryota</taxon>
        <taxon>Metazoa</taxon>
        <taxon>Ecdysozoa</taxon>
        <taxon>Arthropoda</taxon>
        <taxon>Hexapoda</taxon>
        <taxon>Insecta</taxon>
        <taxon>Pterygota</taxon>
        <taxon>Neoptera</taxon>
        <taxon>Endopterygota</taxon>
        <taxon>Coleoptera</taxon>
        <taxon>Polyphaga</taxon>
        <taxon>Cucujiformia</taxon>
        <taxon>Chrysomeloidea</taxon>
        <taxon>Chrysomelidae</taxon>
        <taxon>Galerucinae</taxon>
        <taxon>Alticini</taxon>
        <taxon>Psylliodes</taxon>
    </lineage>
</organism>
<dbReference type="AlphaFoldDB" id="A0A9P0D9P2"/>
<reference evidence="1" key="1">
    <citation type="submission" date="2022-01" db="EMBL/GenBank/DDBJ databases">
        <authorList>
            <person name="King R."/>
        </authorList>
    </citation>
    <scope>NUCLEOTIDE SEQUENCE</scope>
</reference>
<evidence type="ECO:0000313" key="2">
    <source>
        <dbReference type="Proteomes" id="UP001153636"/>
    </source>
</evidence>
<dbReference type="OrthoDB" id="6762983at2759"/>